<evidence type="ECO:0000256" key="2">
    <source>
        <dbReference type="SAM" id="SignalP"/>
    </source>
</evidence>
<dbReference type="PANTHER" id="PTHR21131">
    <property type="entry name" value="SERINE-TYPE ENDOPEPTIDASE INHIBITOR"/>
    <property type="match status" value="1"/>
</dbReference>
<feature type="signal peptide" evidence="2">
    <location>
        <begin position="1"/>
        <end position="27"/>
    </location>
</feature>
<dbReference type="Proteomes" id="UP000531231">
    <property type="component" value="Unassembled WGS sequence"/>
</dbReference>
<evidence type="ECO:0000313" key="5">
    <source>
        <dbReference type="Proteomes" id="UP000531231"/>
    </source>
</evidence>
<sequence>MMGYSVLSHLKHLAAPLAALMVLSACSVSVDEGRPQRPPVRPDRPQMCTMEYAPVCGVRNGKTRTLGNSCQARAEGYRIISNGECRPSQSRPPQWQQHPDRPGGAMRPDYPSGAMRPDYPSGAMRPGRPSGNWGGNNGGNWGGNNRPQTACTREYAPVCATSRGRSQTFPNACVARNAGYENMRNGACR</sequence>
<dbReference type="SUPFAM" id="SSF100895">
    <property type="entry name" value="Kazal-type serine protease inhibitors"/>
    <property type="match status" value="2"/>
</dbReference>
<dbReference type="PANTHER" id="PTHR21131:SF0">
    <property type="entry name" value="GEO10195P1-RELATED"/>
    <property type="match status" value="1"/>
</dbReference>
<dbReference type="RefSeq" id="WP_246176109.1">
    <property type="nucleotide sequence ID" value="NZ_JACHIL010000003.1"/>
</dbReference>
<feature type="domain" description="Kazal-like" evidence="3">
    <location>
        <begin position="36"/>
        <end position="87"/>
    </location>
</feature>
<organism evidence="4 5">
    <name type="scientific">Pseudochrobactrum saccharolyticum</name>
    <dbReference type="NCBI Taxonomy" id="354352"/>
    <lineage>
        <taxon>Bacteria</taxon>
        <taxon>Pseudomonadati</taxon>
        <taxon>Pseudomonadota</taxon>
        <taxon>Alphaproteobacteria</taxon>
        <taxon>Hyphomicrobiales</taxon>
        <taxon>Brucellaceae</taxon>
        <taxon>Pseudochrobactrum</taxon>
    </lineage>
</organism>
<feature type="region of interest" description="Disordered" evidence="1">
    <location>
        <begin position="83"/>
        <end position="145"/>
    </location>
</feature>
<reference evidence="4 5" key="1">
    <citation type="submission" date="2020-08" db="EMBL/GenBank/DDBJ databases">
        <title>Genomic Encyclopedia of Type Strains, Phase IV (KMG-IV): sequencing the most valuable type-strain genomes for metagenomic binning, comparative biology and taxonomic classification.</title>
        <authorList>
            <person name="Goeker M."/>
        </authorList>
    </citation>
    <scope>NUCLEOTIDE SEQUENCE [LARGE SCALE GENOMIC DNA]</scope>
    <source>
        <strain evidence="4 5">DSM 25620</strain>
    </source>
</reference>
<dbReference type="PROSITE" id="PS51465">
    <property type="entry name" value="KAZAL_2"/>
    <property type="match status" value="2"/>
</dbReference>
<feature type="domain" description="Kazal-like" evidence="3">
    <location>
        <begin position="138"/>
        <end position="189"/>
    </location>
</feature>
<dbReference type="InterPro" id="IPR036058">
    <property type="entry name" value="Kazal_dom_sf"/>
</dbReference>
<dbReference type="CDD" id="cd00104">
    <property type="entry name" value="KAZAL_FS"/>
    <property type="match status" value="1"/>
</dbReference>
<dbReference type="AlphaFoldDB" id="A0A7W8EPU0"/>
<evidence type="ECO:0000313" key="4">
    <source>
        <dbReference type="EMBL" id="MBB5091679.1"/>
    </source>
</evidence>
<dbReference type="InterPro" id="IPR002350">
    <property type="entry name" value="Kazal_dom"/>
</dbReference>
<feature type="chain" id="PRO_5031232455" description="Kazal-like domain-containing protein" evidence="2">
    <location>
        <begin position="28"/>
        <end position="189"/>
    </location>
</feature>
<evidence type="ECO:0000256" key="1">
    <source>
        <dbReference type="SAM" id="MobiDB-lite"/>
    </source>
</evidence>
<feature type="compositionally biased region" description="Low complexity" evidence="1">
    <location>
        <begin position="86"/>
        <end position="97"/>
    </location>
</feature>
<keyword evidence="2" id="KW-0732">Signal</keyword>
<accession>A0A7W8EPU0</accession>
<feature type="compositionally biased region" description="Gly residues" evidence="1">
    <location>
        <begin position="132"/>
        <end position="142"/>
    </location>
</feature>
<dbReference type="GO" id="GO:0005615">
    <property type="term" value="C:extracellular space"/>
    <property type="evidence" value="ECO:0007669"/>
    <property type="project" value="TreeGrafter"/>
</dbReference>
<dbReference type="EMBL" id="JACHIL010000003">
    <property type="protein sequence ID" value="MBB5091679.1"/>
    <property type="molecule type" value="Genomic_DNA"/>
</dbReference>
<comment type="caution">
    <text evidence="4">The sequence shown here is derived from an EMBL/GenBank/DDBJ whole genome shotgun (WGS) entry which is preliminary data.</text>
</comment>
<name>A0A7W8EPU0_9HYPH</name>
<proteinExistence type="predicted"/>
<gene>
    <name evidence="4" type="ORF">HNQ68_002220</name>
</gene>
<evidence type="ECO:0000259" key="3">
    <source>
        <dbReference type="PROSITE" id="PS51465"/>
    </source>
</evidence>
<dbReference type="InterPro" id="IPR053265">
    <property type="entry name" value="Serpin"/>
</dbReference>
<protein>
    <recommendedName>
        <fullName evidence="3">Kazal-like domain-containing protein</fullName>
    </recommendedName>
</protein>
<dbReference type="Gene3D" id="3.30.60.30">
    <property type="match status" value="2"/>
</dbReference>
<keyword evidence="5" id="KW-1185">Reference proteome</keyword>